<dbReference type="InterPro" id="IPR007248">
    <property type="entry name" value="Mpv17_PMP22"/>
</dbReference>
<dbReference type="PANTHER" id="PTHR11266:SF8">
    <property type="entry name" value="MPV17-LIKE PROTEIN 2"/>
    <property type="match status" value="1"/>
</dbReference>
<reference evidence="8" key="1">
    <citation type="submission" date="2022-01" db="EMBL/GenBank/DDBJ databases">
        <title>Genome Sequence Resource for Two Populations of Ditylenchus destructor, the Migratory Endoparasitic Phytonematode.</title>
        <authorList>
            <person name="Zhang H."/>
            <person name="Lin R."/>
            <person name="Xie B."/>
        </authorList>
    </citation>
    <scope>NUCLEOTIDE SEQUENCE</scope>
    <source>
        <strain evidence="8">BazhouSP</strain>
    </source>
</reference>
<dbReference type="GO" id="GO:0016020">
    <property type="term" value="C:membrane"/>
    <property type="evidence" value="ECO:0007669"/>
    <property type="project" value="UniProtKB-SubCell"/>
</dbReference>
<dbReference type="EMBL" id="JAKKPZ010000246">
    <property type="protein sequence ID" value="KAI1697873.1"/>
    <property type="molecule type" value="Genomic_DNA"/>
</dbReference>
<evidence type="ECO:0000313" key="9">
    <source>
        <dbReference type="Proteomes" id="UP001201812"/>
    </source>
</evidence>
<dbReference type="GO" id="GO:0005739">
    <property type="term" value="C:mitochondrion"/>
    <property type="evidence" value="ECO:0007669"/>
    <property type="project" value="TreeGrafter"/>
</dbReference>
<evidence type="ECO:0000256" key="5">
    <source>
        <dbReference type="ARBA" id="ARBA00023136"/>
    </source>
</evidence>
<feature type="region of interest" description="Disordered" evidence="7">
    <location>
        <begin position="50"/>
        <end position="76"/>
    </location>
</feature>
<dbReference type="PANTHER" id="PTHR11266">
    <property type="entry name" value="PEROXISOMAL MEMBRANE PROTEIN 2, PXMP2 MPV17"/>
    <property type="match status" value="1"/>
</dbReference>
<keyword evidence="5 6" id="KW-0472">Membrane</keyword>
<keyword evidence="3 6" id="KW-0812">Transmembrane</keyword>
<comment type="caution">
    <text evidence="8">The sequence shown here is derived from an EMBL/GenBank/DDBJ whole genome shotgun (WGS) entry which is preliminary data.</text>
</comment>
<feature type="transmembrane region" description="Helical" evidence="6">
    <location>
        <begin position="190"/>
        <end position="207"/>
    </location>
</feature>
<evidence type="ECO:0000256" key="4">
    <source>
        <dbReference type="ARBA" id="ARBA00022989"/>
    </source>
</evidence>
<organism evidence="8 9">
    <name type="scientific">Ditylenchus destructor</name>
    <dbReference type="NCBI Taxonomy" id="166010"/>
    <lineage>
        <taxon>Eukaryota</taxon>
        <taxon>Metazoa</taxon>
        <taxon>Ecdysozoa</taxon>
        <taxon>Nematoda</taxon>
        <taxon>Chromadorea</taxon>
        <taxon>Rhabditida</taxon>
        <taxon>Tylenchina</taxon>
        <taxon>Tylenchomorpha</taxon>
        <taxon>Sphaerularioidea</taxon>
        <taxon>Anguinidae</taxon>
        <taxon>Anguininae</taxon>
        <taxon>Ditylenchus</taxon>
    </lineage>
</organism>
<sequence length="219" mass="24606">MVACSLKKVLRCIFSRRYSLITNTVCYITLLGTADVAQQMLSGASLFPKDQCNSPPESGDAQAQCKPEKSGGTQKNNAKSVDWLRVRRVASVGLITGPMNTFWYRFLDRVLVPGPVSPPQICKKVIVDILSSPAFDSVFIVTVAMQEGSTFVEGLTEYTQKCRKIFLLNMSVWIPTQTINFWMVPIRFRVLYVMSVSFVYNCILTYIKHKDSDIHGNSK</sequence>
<dbReference type="GO" id="GO:0061668">
    <property type="term" value="P:mitochondrial ribosome assembly"/>
    <property type="evidence" value="ECO:0007669"/>
    <property type="project" value="TreeGrafter"/>
</dbReference>
<evidence type="ECO:0000313" key="8">
    <source>
        <dbReference type="EMBL" id="KAI1697873.1"/>
    </source>
</evidence>
<protein>
    <submittedName>
        <fullName evidence="8">Mpv17 / PMP22 family domain-containing protein</fullName>
    </submittedName>
</protein>
<keyword evidence="9" id="KW-1185">Reference proteome</keyword>
<comment type="similarity">
    <text evidence="2 6">Belongs to the peroxisomal membrane protein PXMP2/4 family.</text>
</comment>
<keyword evidence="4 6" id="KW-1133">Transmembrane helix</keyword>
<evidence type="ECO:0000256" key="2">
    <source>
        <dbReference type="ARBA" id="ARBA00006824"/>
    </source>
</evidence>
<name>A0AAD4ML47_9BILA</name>
<evidence type="ECO:0000256" key="7">
    <source>
        <dbReference type="SAM" id="MobiDB-lite"/>
    </source>
</evidence>
<gene>
    <name evidence="8" type="ORF">DdX_18237</name>
</gene>
<proteinExistence type="inferred from homology"/>
<comment type="subcellular location">
    <subcellularLocation>
        <location evidence="1">Membrane</location>
        <topology evidence="1">Multi-pass membrane protein</topology>
    </subcellularLocation>
</comment>
<dbReference type="AlphaFoldDB" id="A0AAD4ML47"/>
<evidence type="ECO:0000256" key="1">
    <source>
        <dbReference type="ARBA" id="ARBA00004141"/>
    </source>
</evidence>
<comment type="caution">
    <text evidence="6">Lacks conserved residue(s) required for the propagation of feature annotation.</text>
</comment>
<evidence type="ECO:0000256" key="3">
    <source>
        <dbReference type="ARBA" id="ARBA00022692"/>
    </source>
</evidence>
<evidence type="ECO:0000256" key="6">
    <source>
        <dbReference type="RuleBase" id="RU363053"/>
    </source>
</evidence>
<dbReference type="Pfam" id="PF04117">
    <property type="entry name" value="Mpv17_PMP22"/>
    <property type="match status" value="1"/>
</dbReference>
<dbReference type="Proteomes" id="UP001201812">
    <property type="component" value="Unassembled WGS sequence"/>
</dbReference>
<accession>A0AAD4ML47</accession>